<dbReference type="EMBL" id="BPQQ01000095">
    <property type="protein sequence ID" value="GJE03873.1"/>
    <property type="molecule type" value="Genomic_DNA"/>
</dbReference>
<sequence length="271" mass="29194">MVQCGGPPLSGVAGDTHISTTRLVVSGLPLLRLILLAFALVFLAPIAVSAALYFLQDRGDWRSADRSSAGLLPAAPSHPEAIVRVFSARTVSWRGIVATHSWIVVKEAGASAYQRFDYTAWGLPIWVDRFVPDGRWFGSTPEIVFAADGPEAEGMIPRIRDTIRTYRYDKPGDYQAWPGPNSNTFVAAVMSAVPEMQASLPATAIGKDFPYDGRWIGLTPSRSGVRVNLGGYLGFTLGWVEGLEINILGAVAGLDIRRPGVKLPALGRFGV</sequence>
<evidence type="ECO:0008006" key="4">
    <source>
        <dbReference type="Google" id="ProtNLM"/>
    </source>
</evidence>
<reference evidence="2" key="1">
    <citation type="journal article" date="2021" name="Front. Microbiol.">
        <title>Comprehensive Comparative Genomics and Phenotyping of Methylobacterium Species.</title>
        <authorList>
            <person name="Alessa O."/>
            <person name="Ogura Y."/>
            <person name="Fujitani Y."/>
            <person name="Takami H."/>
            <person name="Hayashi T."/>
            <person name="Sahin N."/>
            <person name="Tani A."/>
        </authorList>
    </citation>
    <scope>NUCLEOTIDE SEQUENCE</scope>
    <source>
        <strain evidence="2">DSM 17168</strain>
    </source>
</reference>
<gene>
    <name evidence="2" type="ORF">GMJLKIPL_5830</name>
</gene>
<evidence type="ECO:0000256" key="1">
    <source>
        <dbReference type="SAM" id="Phobius"/>
    </source>
</evidence>
<keyword evidence="1" id="KW-0812">Transmembrane</keyword>
<proteinExistence type="predicted"/>
<keyword evidence="1" id="KW-1133">Transmembrane helix</keyword>
<evidence type="ECO:0000313" key="3">
    <source>
        <dbReference type="Proteomes" id="UP001055153"/>
    </source>
</evidence>
<keyword evidence="1" id="KW-0472">Membrane</keyword>
<evidence type="ECO:0000313" key="2">
    <source>
        <dbReference type="EMBL" id="GJE03873.1"/>
    </source>
</evidence>
<organism evidence="2 3">
    <name type="scientific">Methylobacterium isbiliense</name>
    <dbReference type="NCBI Taxonomy" id="315478"/>
    <lineage>
        <taxon>Bacteria</taxon>
        <taxon>Pseudomonadati</taxon>
        <taxon>Pseudomonadota</taxon>
        <taxon>Alphaproteobacteria</taxon>
        <taxon>Hyphomicrobiales</taxon>
        <taxon>Methylobacteriaceae</taxon>
        <taxon>Methylobacterium</taxon>
    </lineage>
</organism>
<keyword evidence="3" id="KW-1185">Reference proteome</keyword>
<comment type="caution">
    <text evidence="2">The sequence shown here is derived from an EMBL/GenBank/DDBJ whole genome shotgun (WGS) entry which is preliminary data.</text>
</comment>
<reference evidence="2" key="2">
    <citation type="submission" date="2021-08" db="EMBL/GenBank/DDBJ databases">
        <authorList>
            <person name="Tani A."/>
            <person name="Ola A."/>
            <person name="Ogura Y."/>
            <person name="Katsura K."/>
            <person name="Hayashi T."/>
        </authorList>
    </citation>
    <scope>NUCLEOTIDE SEQUENCE</scope>
    <source>
        <strain evidence="2">DSM 17168</strain>
    </source>
</reference>
<dbReference type="Proteomes" id="UP001055153">
    <property type="component" value="Unassembled WGS sequence"/>
</dbReference>
<dbReference type="InterPro" id="IPR022224">
    <property type="entry name" value="DUF3750"/>
</dbReference>
<protein>
    <recommendedName>
        <fullName evidence="4">DUF3750 domain-containing protein</fullName>
    </recommendedName>
</protein>
<accession>A0ABQ4SPZ5</accession>
<dbReference type="Pfam" id="PF12570">
    <property type="entry name" value="DUF3750"/>
    <property type="match status" value="1"/>
</dbReference>
<feature type="transmembrane region" description="Helical" evidence="1">
    <location>
        <begin position="33"/>
        <end position="55"/>
    </location>
</feature>
<name>A0ABQ4SPZ5_9HYPH</name>